<dbReference type="PANTHER" id="PTHR42978">
    <property type="entry name" value="QUORUM-QUENCHING LACTONASE YTNP-RELATED-RELATED"/>
    <property type="match status" value="1"/>
</dbReference>
<comment type="cofactor">
    <cofactor evidence="1">
        <name>Zn(2+)</name>
        <dbReference type="ChEBI" id="CHEBI:29105"/>
    </cofactor>
</comment>
<evidence type="ECO:0000259" key="6">
    <source>
        <dbReference type="SMART" id="SM00849"/>
    </source>
</evidence>
<keyword evidence="8" id="KW-1185">Reference proteome</keyword>
<evidence type="ECO:0000256" key="4">
    <source>
        <dbReference type="ARBA" id="ARBA00022801"/>
    </source>
</evidence>
<dbReference type="SUPFAM" id="SSF56281">
    <property type="entry name" value="Metallo-hydrolase/oxidoreductase"/>
    <property type="match status" value="1"/>
</dbReference>
<dbReference type="GO" id="GO:0046872">
    <property type="term" value="F:metal ion binding"/>
    <property type="evidence" value="ECO:0007669"/>
    <property type="project" value="UniProtKB-KW"/>
</dbReference>
<dbReference type="STRING" id="1512.GCA_900049235_04713"/>
<dbReference type="InterPro" id="IPR051013">
    <property type="entry name" value="MBL_superfamily_lactonases"/>
</dbReference>
<evidence type="ECO:0000313" key="7">
    <source>
        <dbReference type="EMBL" id="EGA91750.1"/>
    </source>
</evidence>
<comment type="similarity">
    <text evidence="2">Belongs to the metallo-beta-lactamase superfamily.</text>
</comment>
<dbReference type="InterPro" id="IPR036866">
    <property type="entry name" value="RibonucZ/Hydroxyglut_hydro"/>
</dbReference>
<keyword evidence="3" id="KW-0479">Metal-binding</keyword>
<evidence type="ECO:0000256" key="3">
    <source>
        <dbReference type="ARBA" id="ARBA00022723"/>
    </source>
</evidence>
<comment type="caution">
    <text evidence="7">The sequence shown here is derived from an EMBL/GenBank/DDBJ whole genome shotgun (WGS) entry which is preliminary data.</text>
</comment>
<dbReference type="AlphaFoldDB" id="E7GTW3"/>
<evidence type="ECO:0000256" key="5">
    <source>
        <dbReference type="ARBA" id="ARBA00022833"/>
    </source>
</evidence>
<proteinExistence type="inferred from homology"/>
<dbReference type="PANTHER" id="PTHR42978:SF2">
    <property type="entry name" value="102 KBASES UNSTABLE REGION: FROM 1 TO 119443"/>
    <property type="match status" value="1"/>
</dbReference>
<accession>E7GTW3</accession>
<evidence type="ECO:0000313" key="8">
    <source>
        <dbReference type="Proteomes" id="UP000002970"/>
    </source>
</evidence>
<sequence length="246" mass="27383">MVFDVKILFGGFSGKLPFCYHGWGTWALIQDGRHNILLDTGCVGLRKDYYRILEEKGVKCEDIDYVLLTHLHFDHASNVDLLPNAVFVLSKAEWEYANDAEHRDLLIERSAIPVLEKAKKIFIENDNQEILPGITAIMTPGHTPGCCSYILHQENGEKWVLAGDAAKNRGELATETVQISVNLDQTLNSLKKIKKAGNRILPGHDLWVSIDNNGVIKAEGGNDIHLLFSQGVTVNGGQTEIILHMD</sequence>
<dbReference type="EMBL" id="ADLQ01000102">
    <property type="protein sequence ID" value="EGA91750.1"/>
    <property type="molecule type" value="Genomic_DNA"/>
</dbReference>
<dbReference type="CDD" id="cd07729">
    <property type="entry name" value="AHL_lactonase_MBL-fold"/>
    <property type="match status" value="1"/>
</dbReference>
<dbReference type="Gene3D" id="3.60.15.10">
    <property type="entry name" value="Ribonuclease Z/Hydroxyacylglutathione hydrolase-like"/>
    <property type="match status" value="1"/>
</dbReference>
<dbReference type="RefSeq" id="WP_003504792.1">
    <property type="nucleotide sequence ID" value="NZ_GL834321.1"/>
</dbReference>
<dbReference type="GO" id="GO:0016787">
    <property type="term" value="F:hydrolase activity"/>
    <property type="evidence" value="ECO:0007669"/>
    <property type="project" value="UniProtKB-KW"/>
</dbReference>
<dbReference type="InterPro" id="IPR001279">
    <property type="entry name" value="Metallo-B-lactamas"/>
</dbReference>
<feature type="domain" description="Metallo-beta-lactamase" evidence="6">
    <location>
        <begin position="23"/>
        <end position="204"/>
    </location>
</feature>
<dbReference type="SMART" id="SM00849">
    <property type="entry name" value="Lactamase_B"/>
    <property type="match status" value="1"/>
</dbReference>
<reference evidence="7 8" key="1">
    <citation type="submission" date="2010-12" db="EMBL/GenBank/DDBJ databases">
        <title>The Genome Sequence of Clostridium symbiosum strain WAL-14163.</title>
        <authorList>
            <person name="Earl A."/>
            <person name="Ward D."/>
            <person name="Feldgarden M."/>
            <person name="Gevers D."/>
            <person name="Finegold S.M."/>
            <person name="Summanen P.H."/>
            <person name="Molitoris D.R."/>
            <person name="Vaisanen M.L."/>
            <person name="Daigneault M."/>
            <person name="Young S.K."/>
            <person name="Zeng Q."/>
            <person name="Gargeya S."/>
            <person name="Fitzgerald M."/>
            <person name="Haas B."/>
            <person name="Abouelleil A."/>
            <person name="Alvarado L."/>
            <person name="Arachchi H.M."/>
            <person name="Berlin A."/>
            <person name="Brown A."/>
            <person name="Chapman S.B."/>
            <person name="Chen Z."/>
            <person name="Dunbar C."/>
            <person name="Freedman E."/>
            <person name="Gearin G."/>
            <person name="Gellesch M."/>
            <person name="Goldberg J."/>
            <person name="Griggs A."/>
            <person name="Gujja S."/>
            <person name="Heilman E."/>
            <person name="Heiman D."/>
            <person name="Howarth C."/>
            <person name="Larson L."/>
            <person name="Lui A."/>
            <person name="MacDonald P.J.P."/>
            <person name="Mehta T."/>
            <person name="Montmayeur A."/>
            <person name="Murphy C."/>
            <person name="Neiman D."/>
            <person name="Pearson M."/>
            <person name="Priest M."/>
            <person name="Roberts A."/>
            <person name="Saif S."/>
            <person name="Shea T."/>
            <person name="Shenoy N."/>
            <person name="Sisk P."/>
            <person name="Stolte C."/>
            <person name="Sykes S."/>
            <person name="White J."/>
            <person name="Yandava C."/>
            <person name="Nusbaum C."/>
            <person name="Birren B."/>
        </authorList>
    </citation>
    <scope>NUCLEOTIDE SEQUENCE [LARGE SCALE GENOMIC DNA]</scope>
    <source>
        <strain evidence="7 8">WAL-14163</strain>
    </source>
</reference>
<dbReference type="Pfam" id="PF00753">
    <property type="entry name" value="Lactamase_B"/>
    <property type="match status" value="1"/>
</dbReference>
<protein>
    <recommendedName>
        <fullName evidence="6">Metallo-beta-lactamase domain-containing protein</fullName>
    </recommendedName>
</protein>
<dbReference type="Proteomes" id="UP000002970">
    <property type="component" value="Unassembled WGS sequence"/>
</dbReference>
<name>E7GTW3_CLOS6</name>
<organism evidence="7 8">
    <name type="scientific">Clostridium symbiosum (strain WAL-14163)</name>
    <dbReference type="NCBI Taxonomy" id="742740"/>
    <lineage>
        <taxon>Bacteria</taxon>
        <taxon>Bacillati</taxon>
        <taxon>Bacillota</taxon>
        <taxon>Clostridia</taxon>
        <taxon>Lachnospirales</taxon>
        <taxon>Lachnospiraceae</taxon>
        <taxon>Otoolea</taxon>
    </lineage>
</organism>
<gene>
    <name evidence="7" type="ORF">HMPREF9474_04358</name>
</gene>
<keyword evidence="4" id="KW-0378">Hydrolase</keyword>
<evidence type="ECO:0000256" key="1">
    <source>
        <dbReference type="ARBA" id="ARBA00001947"/>
    </source>
</evidence>
<keyword evidence="5" id="KW-0862">Zinc</keyword>
<evidence type="ECO:0000256" key="2">
    <source>
        <dbReference type="ARBA" id="ARBA00007749"/>
    </source>
</evidence>
<dbReference type="HOGENOM" id="CLU_030571_2_6_9"/>
<dbReference type="eggNOG" id="COG0491">
    <property type="taxonomic scope" value="Bacteria"/>
</dbReference>